<accession>A0A8S5QAP2</accession>
<dbReference type="EMBL" id="BK015616">
    <property type="protein sequence ID" value="DAE16104.1"/>
    <property type="molecule type" value="Genomic_DNA"/>
</dbReference>
<reference evidence="1" key="1">
    <citation type="journal article" date="2021" name="Proc. Natl. Acad. Sci. U.S.A.">
        <title>A Catalog of Tens of Thousands of Viruses from Human Metagenomes Reveals Hidden Associations with Chronic Diseases.</title>
        <authorList>
            <person name="Tisza M.J."/>
            <person name="Buck C.B."/>
        </authorList>
    </citation>
    <scope>NUCLEOTIDE SEQUENCE</scope>
    <source>
        <strain evidence="1">Ctdv95</strain>
    </source>
</reference>
<proteinExistence type="predicted"/>
<evidence type="ECO:0000313" key="1">
    <source>
        <dbReference type="EMBL" id="DAE16104.1"/>
    </source>
</evidence>
<organism evidence="1">
    <name type="scientific">Myoviridae sp. ctdv95</name>
    <dbReference type="NCBI Taxonomy" id="2825143"/>
    <lineage>
        <taxon>Viruses</taxon>
        <taxon>Duplodnaviria</taxon>
        <taxon>Heunggongvirae</taxon>
        <taxon>Uroviricota</taxon>
        <taxon>Caudoviricetes</taxon>
    </lineage>
</organism>
<name>A0A8S5QAP2_9CAUD</name>
<sequence length="57" mass="7017">MSYAYYCLHQFNWTPSFLDSLSKREKALIFAFIDIRVEAEQKEQKEMERKSKGRRRR</sequence>
<protein>
    <submittedName>
        <fullName evidence="1">Uncharacterized protein</fullName>
    </submittedName>
</protein>